<dbReference type="Proteomes" id="UP000198716">
    <property type="component" value="Unassembled WGS sequence"/>
</dbReference>
<gene>
    <name evidence="1" type="ORF">SAMN04487819_11519</name>
</gene>
<name>A0A1I2B1U0_9ACTN</name>
<dbReference type="EMBL" id="FOMZ01000015">
    <property type="protein sequence ID" value="SFE49967.1"/>
    <property type="molecule type" value="Genomic_DNA"/>
</dbReference>
<evidence type="ECO:0000313" key="1">
    <source>
        <dbReference type="EMBL" id="SFE49967.1"/>
    </source>
</evidence>
<keyword evidence="2" id="KW-1185">Reference proteome</keyword>
<organism evidence="1 2">
    <name type="scientific">Actinopolyspora alba</name>
    <dbReference type="NCBI Taxonomy" id="673379"/>
    <lineage>
        <taxon>Bacteria</taxon>
        <taxon>Bacillati</taxon>
        <taxon>Actinomycetota</taxon>
        <taxon>Actinomycetes</taxon>
        <taxon>Actinopolysporales</taxon>
        <taxon>Actinopolysporaceae</taxon>
        <taxon>Actinopolyspora</taxon>
        <taxon>Actinopolyspora alba group</taxon>
    </lineage>
</organism>
<reference evidence="2" key="1">
    <citation type="submission" date="2016-10" db="EMBL/GenBank/DDBJ databases">
        <authorList>
            <person name="Varghese N."/>
            <person name="Submissions S."/>
        </authorList>
    </citation>
    <scope>NUCLEOTIDE SEQUENCE [LARGE SCALE GENOMIC DNA]</scope>
    <source>
        <strain evidence="2">DSM 45004</strain>
    </source>
</reference>
<proteinExistence type="predicted"/>
<protein>
    <submittedName>
        <fullName evidence="1">Uncharacterized protein</fullName>
    </submittedName>
</protein>
<evidence type="ECO:0000313" key="2">
    <source>
        <dbReference type="Proteomes" id="UP000198716"/>
    </source>
</evidence>
<dbReference type="RefSeq" id="WP_175496935.1">
    <property type="nucleotide sequence ID" value="NZ_FOMZ01000015.1"/>
</dbReference>
<sequence>MTNPSPAPVAPDREITEADVLALLRTINEELREFHATLRTCTDRFGGSDDHE</sequence>
<dbReference type="AlphaFoldDB" id="A0A1I2B1U0"/>
<accession>A0A1I2B1U0</accession>